<gene>
    <name evidence="1" type="ORF">Ae201684_010450</name>
</gene>
<dbReference type="Gene3D" id="1.25.40.20">
    <property type="entry name" value="Ankyrin repeat-containing domain"/>
    <property type="match status" value="4"/>
</dbReference>
<evidence type="ECO:0000313" key="2">
    <source>
        <dbReference type="Proteomes" id="UP000481153"/>
    </source>
</evidence>
<accession>A0A6G0WXZ1</accession>
<organism evidence="1 2">
    <name type="scientific">Aphanomyces euteiches</name>
    <dbReference type="NCBI Taxonomy" id="100861"/>
    <lineage>
        <taxon>Eukaryota</taxon>
        <taxon>Sar</taxon>
        <taxon>Stramenopiles</taxon>
        <taxon>Oomycota</taxon>
        <taxon>Saprolegniomycetes</taxon>
        <taxon>Saprolegniales</taxon>
        <taxon>Verrucalvaceae</taxon>
        <taxon>Aphanomyces</taxon>
    </lineage>
</organism>
<dbReference type="InterPro" id="IPR036770">
    <property type="entry name" value="Ankyrin_rpt-contain_sf"/>
</dbReference>
<dbReference type="InterPro" id="IPR052050">
    <property type="entry name" value="SecEffector_AnkRepeat"/>
</dbReference>
<sequence length="753" mass="85478">MVEGTSQRVLLSQDVLRCICSYQSGMDGAVKYLYEATKPLLDRLNLVSPWSKHDERYERCRKERLCVMYKLYHNFFKPWCTSHKAVQLLQAAHRLNPMLEYLAMLSCDASLLKSLHQLKQLNDSHSGEMLAFIFLEWLTNDSTVVCDRQDILSVRTELARRSLDYKDAMTNLVYFGSLEGAQNLHRMAPGKYGSKPVDIAAAHGRLDFVQFFRTTTKDNESTNAMDLAATNGHMNVVRYLHENSTVGATTRAMDGAAANGHLEIVHFLHRYTLGGCSTDAVDSAATNGHLNVVKFLITHRSEGHTTDAMDGAAAYGHLDILRVLHARKMSSRWTAGLERSLPRLVHARSVSRACTANAMGNAAANGHLNVVRFLHEHCREECTEDAIKKAAANGHLNVIRFLVEQRRPTCINKVHSAICEAVKYGHVQVVKFFLDLPGKSEPRHWFGYMRDACHEGHIEVVQVLWTYQDARRRNACLHLETAARRGHLDIVRFFVEQNRVEKVQQAVVGAATNGHLAIVKFLIEANFVEQVQQAVDGAASNGHLEVVRLFVDRGFQIDLQRVFIGAVRHGHLNIVKYCNIDVSNQAMYEAARHSQEHIVRFFFEQSDKLKSRKELLLAAFRGNGDCLLDLWNNRPMYRDFPVREIPYAWQIRPRALSRYLIYLTQMLSTKSIPSAKRFNDLYDHLLQPSRRTLSLPSGNLQCQLLTECHLLNASQLEKYPLHSLLYASIAQQEVQRGSNKFVVKLMHVVALIS</sequence>
<keyword evidence="2" id="KW-1185">Reference proteome</keyword>
<dbReference type="EMBL" id="VJMJ01000132">
    <property type="protein sequence ID" value="KAF0732460.1"/>
    <property type="molecule type" value="Genomic_DNA"/>
</dbReference>
<dbReference type="SUPFAM" id="SSF48403">
    <property type="entry name" value="Ankyrin repeat"/>
    <property type="match status" value="2"/>
</dbReference>
<protein>
    <submittedName>
        <fullName evidence="1">Uncharacterized protein</fullName>
    </submittedName>
</protein>
<proteinExistence type="predicted"/>
<name>A0A6G0WXZ1_9STRA</name>
<reference evidence="1 2" key="1">
    <citation type="submission" date="2019-07" db="EMBL/GenBank/DDBJ databases">
        <title>Genomics analysis of Aphanomyces spp. identifies a new class of oomycete effector associated with host adaptation.</title>
        <authorList>
            <person name="Gaulin E."/>
        </authorList>
    </citation>
    <scope>NUCLEOTIDE SEQUENCE [LARGE SCALE GENOMIC DNA]</scope>
    <source>
        <strain evidence="1 2">ATCC 201684</strain>
    </source>
</reference>
<dbReference type="InterPro" id="IPR002110">
    <property type="entry name" value="Ankyrin_rpt"/>
</dbReference>
<dbReference type="AlphaFoldDB" id="A0A6G0WXZ1"/>
<dbReference type="VEuPathDB" id="FungiDB:AeMF1_012913"/>
<comment type="caution">
    <text evidence="1">The sequence shown here is derived from an EMBL/GenBank/DDBJ whole genome shotgun (WGS) entry which is preliminary data.</text>
</comment>
<dbReference type="PANTHER" id="PTHR46586:SF3">
    <property type="entry name" value="ANKYRIN REPEAT-CONTAINING PROTEIN"/>
    <property type="match status" value="1"/>
</dbReference>
<dbReference type="SMART" id="SM00248">
    <property type="entry name" value="ANK"/>
    <property type="match status" value="7"/>
</dbReference>
<dbReference type="Pfam" id="PF12796">
    <property type="entry name" value="Ank_2"/>
    <property type="match status" value="2"/>
</dbReference>
<dbReference type="Proteomes" id="UP000481153">
    <property type="component" value="Unassembled WGS sequence"/>
</dbReference>
<evidence type="ECO:0000313" key="1">
    <source>
        <dbReference type="EMBL" id="KAF0732460.1"/>
    </source>
</evidence>
<dbReference type="PANTHER" id="PTHR46586">
    <property type="entry name" value="ANKYRIN REPEAT-CONTAINING PROTEIN"/>
    <property type="match status" value="1"/>
</dbReference>